<dbReference type="Gene3D" id="3.60.120.10">
    <property type="entry name" value="Anthranilate synthase"/>
    <property type="match status" value="1"/>
</dbReference>
<dbReference type="Pfam" id="PF00425">
    <property type="entry name" value="Chorismate_bind"/>
    <property type="match status" value="1"/>
</dbReference>
<dbReference type="PANTHER" id="PTHR11236">
    <property type="entry name" value="AMINOBENZOATE/ANTHRANILATE SYNTHASE"/>
    <property type="match status" value="1"/>
</dbReference>
<protein>
    <submittedName>
        <fullName evidence="2">Anthranilate synthase component i</fullName>
    </submittedName>
</protein>
<evidence type="ECO:0000313" key="2">
    <source>
        <dbReference type="EMBL" id="CDH50753.1"/>
    </source>
</evidence>
<feature type="domain" description="Chorismate-utilising enzyme C-terminal" evidence="1">
    <location>
        <begin position="110"/>
        <end position="173"/>
    </location>
</feature>
<dbReference type="SUPFAM" id="SSF56322">
    <property type="entry name" value="ADC synthase"/>
    <property type="match status" value="1"/>
</dbReference>
<evidence type="ECO:0000259" key="1">
    <source>
        <dbReference type="Pfam" id="PF00425"/>
    </source>
</evidence>
<dbReference type="InterPro" id="IPR015890">
    <property type="entry name" value="Chorismate_C"/>
</dbReference>
<name>A0A068RKP2_9FUNG</name>
<proteinExistence type="predicted"/>
<sequence>MPYERDGAPRSTTSILPQNSINGALLKLQCNTKSCIKVDVLVLLREVIPGLPSFSWWCRALFWLKVNHWIPSVSDAIFMLCDTQHVAHMALVDLGSNDVKHIYIPESVKFGAPKIRAVELIRDLEKEKRGIYVGSVGHFDYSGDLDTCIAIRTMLFKDGVAYLQAGGGIVHDTGIQLGHYQTNANDNIYEQSSRRRIHPIWTR</sequence>
<dbReference type="PANTHER" id="PTHR11236:SF9">
    <property type="entry name" value="ANTHRANILATE SYNTHASE COMPONENT 1"/>
    <property type="match status" value="1"/>
</dbReference>
<dbReference type="Proteomes" id="UP000027586">
    <property type="component" value="Unassembled WGS sequence"/>
</dbReference>
<dbReference type="InterPro" id="IPR005801">
    <property type="entry name" value="ADC_synthase"/>
</dbReference>
<dbReference type="EMBL" id="CBTN010000007">
    <property type="protein sequence ID" value="CDH50753.1"/>
    <property type="molecule type" value="Genomic_DNA"/>
</dbReference>
<dbReference type="OrthoDB" id="1865897at2759"/>
<dbReference type="STRING" id="1263082.A0A068RKP2"/>
<dbReference type="VEuPathDB" id="FungiDB:LCOR_02452.1"/>
<evidence type="ECO:0000313" key="3">
    <source>
        <dbReference type="Proteomes" id="UP000027586"/>
    </source>
</evidence>
<dbReference type="InterPro" id="IPR019999">
    <property type="entry name" value="Anth_synth_I-like"/>
</dbReference>
<accession>A0A068RKP2</accession>
<keyword evidence="3" id="KW-1185">Reference proteome</keyword>
<organism evidence="2 3">
    <name type="scientific">Lichtheimia corymbifera JMRC:FSU:9682</name>
    <dbReference type="NCBI Taxonomy" id="1263082"/>
    <lineage>
        <taxon>Eukaryota</taxon>
        <taxon>Fungi</taxon>
        <taxon>Fungi incertae sedis</taxon>
        <taxon>Mucoromycota</taxon>
        <taxon>Mucoromycotina</taxon>
        <taxon>Mucoromycetes</taxon>
        <taxon>Mucorales</taxon>
        <taxon>Lichtheimiaceae</taxon>
        <taxon>Lichtheimia</taxon>
    </lineage>
</organism>
<dbReference type="AlphaFoldDB" id="A0A068RKP2"/>
<reference evidence="2" key="1">
    <citation type="submission" date="2013-08" db="EMBL/GenBank/DDBJ databases">
        <title>Gene expansion shapes genome architecture in the human pathogen Lichtheimia corymbifera: an evolutionary genomics analysis in the ancient terrestrial Mucorales (Mucoromycotina).</title>
        <authorList>
            <person name="Schwartze V.U."/>
            <person name="Winter S."/>
            <person name="Shelest E."/>
            <person name="Marcet-Houben M."/>
            <person name="Horn F."/>
            <person name="Wehner S."/>
            <person name="Hoffmann K."/>
            <person name="Riege K."/>
            <person name="Sammeth M."/>
            <person name="Nowrousian M."/>
            <person name="Valiante V."/>
            <person name="Linde J."/>
            <person name="Jacobsen I.D."/>
            <person name="Marz M."/>
            <person name="Brakhage A.A."/>
            <person name="Gabaldon T."/>
            <person name="Bocker S."/>
            <person name="Voigt K."/>
        </authorList>
    </citation>
    <scope>NUCLEOTIDE SEQUENCE [LARGE SCALE GENOMIC DNA]</scope>
    <source>
        <strain evidence="2">FSU 9682</strain>
    </source>
</reference>
<gene>
    <name evidence="2" type="ORF">LCOR_02452.1</name>
</gene>
<dbReference type="GO" id="GO:0000162">
    <property type="term" value="P:L-tryptophan biosynthetic process"/>
    <property type="evidence" value="ECO:0007669"/>
    <property type="project" value="TreeGrafter"/>
</dbReference>
<comment type="caution">
    <text evidence="2">The sequence shown here is derived from an EMBL/GenBank/DDBJ whole genome shotgun (WGS) entry which is preliminary data.</text>
</comment>